<evidence type="ECO:0000313" key="1">
    <source>
        <dbReference type="EMBL" id="CAI9574768.1"/>
    </source>
</evidence>
<feature type="non-terminal residue" evidence="1">
    <location>
        <position position="91"/>
    </location>
</feature>
<keyword evidence="2" id="KW-1185">Reference proteome</keyword>
<sequence length="91" mass="10758">MYHNSTQKKHWTFPSEEAVQRLRTQANSRCRARIRATGQAHLGEIFNMEPHEEVVICKYYEKKLVDFCNAFKPAMPKSVLVSNSNFFRYVF</sequence>
<reference evidence="1" key="1">
    <citation type="submission" date="2023-05" db="EMBL/GenBank/DDBJ databases">
        <authorList>
            <person name="Stuckert A."/>
        </authorList>
    </citation>
    <scope>NUCLEOTIDE SEQUENCE</scope>
</reference>
<dbReference type="EMBL" id="CATNWA010014691">
    <property type="protein sequence ID" value="CAI9574768.1"/>
    <property type="molecule type" value="Genomic_DNA"/>
</dbReference>
<evidence type="ECO:0000313" key="2">
    <source>
        <dbReference type="Proteomes" id="UP001162483"/>
    </source>
</evidence>
<dbReference type="Proteomes" id="UP001162483">
    <property type="component" value="Unassembled WGS sequence"/>
</dbReference>
<dbReference type="Gene3D" id="1.10.472.10">
    <property type="entry name" value="Cyclin-like"/>
    <property type="match status" value="1"/>
</dbReference>
<protein>
    <submittedName>
        <fullName evidence="1">Uncharacterized protein</fullName>
    </submittedName>
</protein>
<proteinExistence type="predicted"/>
<comment type="caution">
    <text evidence="1">The sequence shown here is derived from an EMBL/GenBank/DDBJ whole genome shotgun (WGS) entry which is preliminary data.</text>
</comment>
<accession>A0ABN9DR64</accession>
<organism evidence="1 2">
    <name type="scientific">Staurois parvus</name>
    <dbReference type="NCBI Taxonomy" id="386267"/>
    <lineage>
        <taxon>Eukaryota</taxon>
        <taxon>Metazoa</taxon>
        <taxon>Chordata</taxon>
        <taxon>Craniata</taxon>
        <taxon>Vertebrata</taxon>
        <taxon>Euteleostomi</taxon>
        <taxon>Amphibia</taxon>
        <taxon>Batrachia</taxon>
        <taxon>Anura</taxon>
        <taxon>Neobatrachia</taxon>
        <taxon>Ranoidea</taxon>
        <taxon>Ranidae</taxon>
        <taxon>Staurois</taxon>
    </lineage>
</organism>
<name>A0ABN9DR64_9NEOB</name>
<gene>
    <name evidence="1" type="ORF">SPARVUS_LOCUS8039726</name>
</gene>